<evidence type="ECO:0000313" key="2">
    <source>
        <dbReference type="Proteomes" id="UP000821845"/>
    </source>
</evidence>
<organism evidence="1 2">
    <name type="scientific">Hyalomma asiaticum</name>
    <name type="common">Tick</name>
    <dbReference type="NCBI Taxonomy" id="266040"/>
    <lineage>
        <taxon>Eukaryota</taxon>
        <taxon>Metazoa</taxon>
        <taxon>Ecdysozoa</taxon>
        <taxon>Arthropoda</taxon>
        <taxon>Chelicerata</taxon>
        <taxon>Arachnida</taxon>
        <taxon>Acari</taxon>
        <taxon>Parasitiformes</taxon>
        <taxon>Ixodida</taxon>
        <taxon>Ixodoidea</taxon>
        <taxon>Ixodidae</taxon>
        <taxon>Hyalomminae</taxon>
        <taxon>Hyalomma</taxon>
    </lineage>
</organism>
<name>A0ACB7SCY9_HYAAI</name>
<gene>
    <name evidence="1" type="ORF">HPB50_021323</name>
</gene>
<reference evidence="1" key="1">
    <citation type="submission" date="2020-05" db="EMBL/GenBank/DDBJ databases">
        <title>Large-scale comparative analyses of tick genomes elucidate their genetic diversity and vector capacities.</title>
        <authorList>
            <person name="Jia N."/>
            <person name="Wang J."/>
            <person name="Shi W."/>
            <person name="Du L."/>
            <person name="Sun Y."/>
            <person name="Zhan W."/>
            <person name="Jiang J."/>
            <person name="Wang Q."/>
            <person name="Zhang B."/>
            <person name="Ji P."/>
            <person name="Sakyi L.B."/>
            <person name="Cui X."/>
            <person name="Yuan T."/>
            <person name="Jiang B."/>
            <person name="Yang W."/>
            <person name="Lam T.T.-Y."/>
            <person name="Chang Q."/>
            <person name="Ding S."/>
            <person name="Wang X."/>
            <person name="Zhu J."/>
            <person name="Ruan X."/>
            <person name="Zhao L."/>
            <person name="Wei J."/>
            <person name="Que T."/>
            <person name="Du C."/>
            <person name="Cheng J."/>
            <person name="Dai P."/>
            <person name="Han X."/>
            <person name="Huang E."/>
            <person name="Gao Y."/>
            <person name="Liu J."/>
            <person name="Shao H."/>
            <person name="Ye R."/>
            <person name="Li L."/>
            <person name="Wei W."/>
            <person name="Wang X."/>
            <person name="Wang C."/>
            <person name="Yang T."/>
            <person name="Huo Q."/>
            <person name="Li W."/>
            <person name="Guo W."/>
            <person name="Chen H."/>
            <person name="Zhou L."/>
            <person name="Ni X."/>
            <person name="Tian J."/>
            <person name="Zhou Y."/>
            <person name="Sheng Y."/>
            <person name="Liu T."/>
            <person name="Pan Y."/>
            <person name="Xia L."/>
            <person name="Li J."/>
            <person name="Zhao F."/>
            <person name="Cao W."/>
        </authorList>
    </citation>
    <scope>NUCLEOTIDE SEQUENCE</scope>
    <source>
        <strain evidence="1">Hyas-2018</strain>
    </source>
</reference>
<sequence length="471" mass="50031">MWNTLSPRGYRIISQSGLLSLPSCSTLKRHIGAIGDGTASLGEPPSPTGETLPSMEDIDDIHQLQDANVHLIDPSTDEISSDASEEHVHTDTDNTARADNENTAQDGCVRSASPDLRAERSQSLTEDAPSIAFPENGSKPNFNKGPQSKKKFLACQFAKPLAEDPTAEEGEQVLQVVYKKPSDILDENHGADGKMRSTGDTTTATESAIDSNCGSCNNAKQADRSEPTAEFTAPSNWLSSAADKPADSVQIVTTEMKKKDAKRLATVRNKRLQSMVRSNVLCSKPSRPKPVSSKVRKDRSAAGRSRCLHRTSNFSSTASVTAAEKTEDYLSGHNLQLASPCKDLAELLNIVGAGTSNSTESAICAPSPVQGAAVSSGTERQLSLAETSSLDDAVELSVVPTVTSSSLDSDGVFPSDGVQVLKVICTEPSEGSLCEDFPEAVPKTTVVPSGEENQVFQIFYVCTPENLGASQ</sequence>
<evidence type="ECO:0000313" key="1">
    <source>
        <dbReference type="EMBL" id="KAH6931012.1"/>
    </source>
</evidence>
<dbReference type="Proteomes" id="UP000821845">
    <property type="component" value="Chromosome 5"/>
</dbReference>
<dbReference type="EMBL" id="CM023485">
    <property type="protein sequence ID" value="KAH6931012.1"/>
    <property type="molecule type" value="Genomic_DNA"/>
</dbReference>
<keyword evidence="2" id="KW-1185">Reference proteome</keyword>
<comment type="caution">
    <text evidence="1">The sequence shown here is derived from an EMBL/GenBank/DDBJ whole genome shotgun (WGS) entry which is preliminary data.</text>
</comment>
<protein>
    <submittedName>
        <fullName evidence="1">Uncharacterized protein</fullName>
    </submittedName>
</protein>
<proteinExistence type="predicted"/>
<accession>A0ACB7SCY9</accession>